<accession>A0A8T0R4M5</accession>
<name>A0A8T0R4M5_PANVG</name>
<gene>
    <name evidence="2" type="ORF">PVAP13_6NG329000</name>
</gene>
<dbReference type="Proteomes" id="UP000823388">
    <property type="component" value="Chromosome 6N"/>
</dbReference>
<organism evidence="2 3">
    <name type="scientific">Panicum virgatum</name>
    <name type="common">Blackwell switchgrass</name>
    <dbReference type="NCBI Taxonomy" id="38727"/>
    <lineage>
        <taxon>Eukaryota</taxon>
        <taxon>Viridiplantae</taxon>
        <taxon>Streptophyta</taxon>
        <taxon>Embryophyta</taxon>
        <taxon>Tracheophyta</taxon>
        <taxon>Spermatophyta</taxon>
        <taxon>Magnoliopsida</taxon>
        <taxon>Liliopsida</taxon>
        <taxon>Poales</taxon>
        <taxon>Poaceae</taxon>
        <taxon>PACMAD clade</taxon>
        <taxon>Panicoideae</taxon>
        <taxon>Panicodae</taxon>
        <taxon>Paniceae</taxon>
        <taxon>Panicinae</taxon>
        <taxon>Panicum</taxon>
        <taxon>Panicum sect. Hiantes</taxon>
    </lineage>
</organism>
<comment type="caution">
    <text evidence="2">The sequence shown here is derived from an EMBL/GenBank/DDBJ whole genome shotgun (WGS) entry which is preliminary data.</text>
</comment>
<feature type="compositionally biased region" description="Polar residues" evidence="1">
    <location>
        <begin position="44"/>
        <end position="54"/>
    </location>
</feature>
<reference evidence="2" key="1">
    <citation type="submission" date="2020-05" db="EMBL/GenBank/DDBJ databases">
        <title>WGS assembly of Panicum virgatum.</title>
        <authorList>
            <person name="Lovell J.T."/>
            <person name="Jenkins J."/>
            <person name="Shu S."/>
            <person name="Juenger T.E."/>
            <person name="Schmutz J."/>
        </authorList>
    </citation>
    <scope>NUCLEOTIDE SEQUENCE</scope>
    <source>
        <strain evidence="2">AP13</strain>
    </source>
</reference>
<evidence type="ECO:0000313" key="2">
    <source>
        <dbReference type="EMBL" id="KAG2580256.1"/>
    </source>
</evidence>
<protein>
    <submittedName>
        <fullName evidence="2">Uncharacterized protein</fullName>
    </submittedName>
</protein>
<feature type="region of interest" description="Disordered" evidence="1">
    <location>
        <begin position="35"/>
        <end position="60"/>
    </location>
</feature>
<dbReference type="AlphaFoldDB" id="A0A8T0R4M5"/>
<evidence type="ECO:0000256" key="1">
    <source>
        <dbReference type="SAM" id="MobiDB-lite"/>
    </source>
</evidence>
<evidence type="ECO:0000313" key="3">
    <source>
        <dbReference type="Proteomes" id="UP000823388"/>
    </source>
</evidence>
<dbReference type="EMBL" id="CM029048">
    <property type="protein sequence ID" value="KAG2580256.1"/>
    <property type="molecule type" value="Genomic_DNA"/>
</dbReference>
<sequence length="198" mass="21712">MAGAGAAFLRSAASKIVRAPPRLLVQEGLQHHGRRLLGRGPSYRLSSYSTSGASTPPPTNHMPARYFNKFPCSHADAKTRLATIGMPSTIMNGMKPDFLYFARGVKRTFSSSASKSNNHKTAMEAEMAARQAQDAACKPKPLSDESRNKDLNSIIALMAFTSAGVLYLERERRDSLESERRDSRSSRCLNCRNCPCQG</sequence>
<proteinExistence type="predicted"/>
<keyword evidence="3" id="KW-1185">Reference proteome</keyword>